<reference evidence="1 2" key="1">
    <citation type="journal article" date="2023" name="Sci. Data">
        <title>Genome assembly of the Korean intertidal mud-creeper Batillaria attramentaria.</title>
        <authorList>
            <person name="Patra A.K."/>
            <person name="Ho P.T."/>
            <person name="Jun S."/>
            <person name="Lee S.J."/>
            <person name="Kim Y."/>
            <person name="Won Y.J."/>
        </authorList>
    </citation>
    <scope>NUCLEOTIDE SEQUENCE [LARGE SCALE GENOMIC DNA]</scope>
    <source>
        <strain evidence="1">Wonlab-2016</strain>
    </source>
</reference>
<comment type="caution">
    <text evidence="1">The sequence shown here is derived from an EMBL/GenBank/DDBJ whole genome shotgun (WGS) entry which is preliminary data.</text>
</comment>
<dbReference type="EMBL" id="JACVVK020000486">
    <property type="protein sequence ID" value="KAK7471587.1"/>
    <property type="molecule type" value="Genomic_DNA"/>
</dbReference>
<protein>
    <submittedName>
        <fullName evidence="1">Uncharacterized protein</fullName>
    </submittedName>
</protein>
<keyword evidence="2" id="KW-1185">Reference proteome</keyword>
<accession>A0ABD0JDP9</accession>
<name>A0ABD0JDP9_9CAEN</name>
<dbReference type="AlphaFoldDB" id="A0ABD0JDP9"/>
<evidence type="ECO:0000313" key="2">
    <source>
        <dbReference type="Proteomes" id="UP001519460"/>
    </source>
</evidence>
<proteinExistence type="predicted"/>
<organism evidence="1 2">
    <name type="scientific">Batillaria attramentaria</name>
    <dbReference type="NCBI Taxonomy" id="370345"/>
    <lineage>
        <taxon>Eukaryota</taxon>
        <taxon>Metazoa</taxon>
        <taxon>Spiralia</taxon>
        <taxon>Lophotrochozoa</taxon>
        <taxon>Mollusca</taxon>
        <taxon>Gastropoda</taxon>
        <taxon>Caenogastropoda</taxon>
        <taxon>Sorbeoconcha</taxon>
        <taxon>Cerithioidea</taxon>
        <taxon>Batillariidae</taxon>
        <taxon>Batillaria</taxon>
    </lineage>
</organism>
<dbReference type="Proteomes" id="UP001519460">
    <property type="component" value="Unassembled WGS sequence"/>
</dbReference>
<sequence>MTEHTDVITILYTLRHADKRRNVTRHRDKRCNVTRRCVLVPELSRSTDSAQNQHAGTILKELFRSSFYNGRYSADSDNIAAGQVGQHGSFSAEEVLADFAKAPSRLKKVCKDC</sequence>
<gene>
    <name evidence="1" type="ORF">BaRGS_00035750</name>
</gene>
<evidence type="ECO:0000313" key="1">
    <source>
        <dbReference type="EMBL" id="KAK7471587.1"/>
    </source>
</evidence>